<protein>
    <submittedName>
        <fullName evidence="1">Uncharacterized protein</fullName>
    </submittedName>
</protein>
<keyword evidence="2" id="KW-1185">Reference proteome</keyword>
<evidence type="ECO:0000313" key="1">
    <source>
        <dbReference type="EnsemblMetazoa" id="CJA41620b.1"/>
    </source>
</evidence>
<accession>A0A8R1IZT0</accession>
<reference evidence="1" key="2">
    <citation type="submission" date="2022-06" db="UniProtKB">
        <authorList>
            <consortium name="EnsemblMetazoa"/>
        </authorList>
    </citation>
    <scope>IDENTIFICATION</scope>
    <source>
        <strain evidence="1">DF5081</strain>
    </source>
</reference>
<proteinExistence type="predicted"/>
<evidence type="ECO:0000313" key="2">
    <source>
        <dbReference type="Proteomes" id="UP000005237"/>
    </source>
</evidence>
<sequence length="124" mass="14524">MEKQSEYIVSRMGTYYQVRNVKKGNVYEVDDMGCCFCDVDVAESADDSPNVPIDVRFRQQKSSENVNNFGFVQKRKQVEVKEKDEQQANRNKQYESIKNKMAILDEYLRKKCKSGDEEIDDTMQ</sequence>
<dbReference type="EnsemblMetazoa" id="CJA41620b.1">
    <property type="protein sequence ID" value="CJA41620b.1"/>
    <property type="gene ID" value="WBGene00217468"/>
</dbReference>
<name>A0A8R1IZT0_CAEJA</name>
<dbReference type="Proteomes" id="UP000005237">
    <property type="component" value="Unassembled WGS sequence"/>
</dbReference>
<organism evidence="1 2">
    <name type="scientific">Caenorhabditis japonica</name>
    <dbReference type="NCBI Taxonomy" id="281687"/>
    <lineage>
        <taxon>Eukaryota</taxon>
        <taxon>Metazoa</taxon>
        <taxon>Ecdysozoa</taxon>
        <taxon>Nematoda</taxon>
        <taxon>Chromadorea</taxon>
        <taxon>Rhabditida</taxon>
        <taxon>Rhabditina</taxon>
        <taxon>Rhabditomorpha</taxon>
        <taxon>Rhabditoidea</taxon>
        <taxon>Rhabditidae</taxon>
        <taxon>Peloderinae</taxon>
        <taxon>Caenorhabditis</taxon>
    </lineage>
</organism>
<dbReference type="AlphaFoldDB" id="A0A8R1IZT0"/>
<reference evidence="2" key="1">
    <citation type="submission" date="2010-08" db="EMBL/GenBank/DDBJ databases">
        <authorList>
            <consortium name="Caenorhabditis japonica Sequencing Consortium"/>
            <person name="Wilson R.K."/>
        </authorList>
    </citation>
    <scope>NUCLEOTIDE SEQUENCE [LARGE SCALE GENOMIC DNA]</scope>
    <source>
        <strain evidence="2">DF5081</strain>
    </source>
</reference>